<evidence type="ECO:0008006" key="4">
    <source>
        <dbReference type="Google" id="ProtNLM"/>
    </source>
</evidence>
<comment type="caution">
    <text evidence="2">The sequence shown here is derived from an EMBL/GenBank/DDBJ whole genome shotgun (WGS) entry which is preliminary data.</text>
</comment>
<dbReference type="InterPro" id="IPR038765">
    <property type="entry name" value="Papain-like_cys_pep_sf"/>
</dbReference>
<gene>
    <name evidence="2" type="ORF">LVIROSA_LOCUS27438</name>
</gene>
<feature type="region of interest" description="Disordered" evidence="1">
    <location>
        <begin position="274"/>
        <end position="296"/>
    </location>
</feature>
<sequence length="606" mass="70622">MHIPHGDPLLVHKMMLHEVRCQQIFEMGRFMFDVEGIQLGFGETKYILICGLKVGPYVDLLHDEKGQSNSNLRARLFPEISDARLWLKDLEDLIMSPNYLALQDEDVVMLIQLVFMLKGLHGRDVKTGIPAAVYKLADNIDDWNRFAWGTYFWKYTSRMMRGMFKKIEEFREFKQANPESKKVHKYTVPGFMLPFKIWILETFPEATKFFIRTPTELSRMRAWRSKTPLNWVQCCRIMNVSVPNNQPINVEANPEELMLPFYVRYVNWTLNPVESPPRQHSPVQNSPPPIASPARRRMYKSEIQTSSTESTTNASSSQHLETEISYMSHDTSRLAKKKKTNTKALVKRLLGVVADLSSKVDRVLQKKDERDTNFEPDRRFREEEEMINEEEEEKSYHDTHFDYDNIGSHGLEGEFESTPTHVEPSLDVGEHLTKEMTPIVRPQQKRGVPWYQRTPFTVVLFTINVPHSHWFLVVLHLDIWKVHIYDSARCMNYFTTYLTGGEFKSFGDSIIEELDAIDYWKDFPDGHKDNAVVEFIDIVDAPQQEYMLIEGIVEYSLSMYMEMIASGVPVKSDKPCRDAGFLYRNRMTNIFGILNNLMFGSLYTLL</sequence>
<evidence type="ECO:0000256" key="1">
    <source>
        <dbReference type="SAM" id="MobiDB-lite"/>
    </source>
</evidence>
<accession>A0AAU9NUA8</accession>
<evidence type="ECO:0000313" key="3">
    <source>
        <dbReference type="Proteomes" id="UP001157418"/>
    </source>
</evidence>
<protein>
    <recommendedName>
        <fullName evidence="4">Ubiquitin-like protease family profile domain-containing protein</fullName>
    </recommendedName>
</protein>
<dbReference type="SUPFAM" id="SSF54001">
    <property type="entry name" value="Cysteine proteinases"/>
    <property type="match status" value="1"/>
</dbReference>
<organism evidence="2 3">
    <name type="scientific">Lactuca virosa</name>
    <dbReference type="NCBI Taxonomy" id="75947"/>
    <lineage>
        <taxon>Eukaryota</taxon>
        <taxon>Viridiplantae</taxon>
        <taxon>Streptophyta</taxon>
        <taxon>Embryophyta</taxon>
        <taxon>Tracheophyta</taxon>
        <taxon>Spermatophyta</taxon>
        <taxon>Magnoliopsida</taxon>
        <taxon>eudicotyledons</taxon>
        <taxon>Gunneridae</taxon>
        <taxon>Pentapetalae</taxon>
        <taxon>asterids</taxon>
        <taxon>campanulids</taxon>
        <taxon>Asterales</taxon>
        <taxon>Asteraceae</taxon>
        <taxon>Cichorioideae</taxon>
        <taxon>Cichorieae</taxon>
        <taxon>Lactucinae</taxon>
        <taxon>Lactuca</taxon>
    </lineage>
</organism>
<proteinExistence type="predicted"/>
<dbReference type="PANTHER" id="PTHR48449">
    <property type="entry name" value="DUF1985 DOMAIN-CONTAINING PROTEIN"/>
    <property type="match status" value="1"/>
</dbReference>
<dbReference type="EMBL" id="CAKMRJ010005412">
    <property type="protein sequence ID" value="CAH1441373.1"/>
    <property type="molecule type" value="Genomic_DNA"/>
</dbReference>
<reference evidence="2 3" key="1">
    <citation type="submission" date="2022-01" db="EMBL/GenBank/DDBJ databases">
        <authorList>
            <person name="Xiong W."/>
            <person name="Schranz E."/>
        </authorList>
    </citation>
    <scope>NUCLEOTIDE SEQUENCE [LARGE SCALE GENOMIC DNA]</scope>
</reference>
<dbReference type="Proteomes" id="UP001157418">
    <property type="component" value="Unassembled WGS sequence"/>
</dbReference>
<keyword evidence="3" id="KW-1185">Reference proteome</keyword>
<name>A0AAU9NUA8_9ASTR</name>
<dbReference type="PANTHER" id="PTHR48449:SF1">
    <property type="entry name" value="DUF1985 DOMAIN-CONTAINING PROTEIN"/>
    <property type="match status" value="1"/>
</dbReference>
<dbReference type="AlphaFoldDB" id="A0AAU9NUA8"/>
<dbReference type="Gene3D" id="3.40.395.10">
    <property type="entry name" value="Adenoviral Proteinase, Chain A"/>
    <property type="match status" value="1"/>
</dbReference>
<evidence type="ECO:0000313" key="2">
    <source>
        <dbReference type="EMBL" id="CAH1441373.1"/>
    </source>
</evidence>